<dbReference type="SUPFAM" id="SSF88659">
    <property type="entry name" value="Sigma3 and sigma4 domains of RNA polymerase sigma factors"/>
    <property type="match status" value="1"/>
</dbReference>
<dbReference type="InterPro" id="IPR052704">
    <property type="entry name" value="ECF_Sigma-70_Domain"/>
</dbReference>
<keyword evidence="4" id="KW-0731">Sigma factor</keyword>
<accession>A0ABW3FY19</accession>
<evidence type="ECO:0000259" key="7">
    <source>
        <dbReference type="Pfam" id="PF08281"/>
    </source>
</evidence>
<dbReference type="PANTHER" id="PTHR30173">
    <property type="entry name" value="SIGMA 19 FACTOR"/>
    <property type="match status" value="1"/>
</dbReference>
<sequence length="304" mass="32548">MARVSADSTALAAEFDLHRARLVGIGYRLTGSLADAEDAVQEAWLRLSGTDRAQIRDLGAWLTTVVSRLCLDRMRSAAVRREQYVGPWLPEPVVDPAEADPAEIVTGHDDLRIAAMRVLHLLSPDQRVAFVLHDGFDVPFAEIAEVLGCGVATARQHASRARRAMADAEPPPRAPLPEQQRALEELVAALASGDVAAIARVLHPDAVLYGDGGGKGRTSRRPVVGGDKISRFAAGLLRKYGALLTDARPVLVNGDLGLFHPGAPELGMDAHVLTISVVDGRIAALYDIANPDKLAHLTENRAVE</sequence>
<reference evidence="10" key="1">
    <citation type="journal article" date="2019" name="Int. J. Syst. Evol. Microbiol.">
        <title>The Global Catalogue of Microorganisms (GCM) 10K type strain sequencing project: providing services to taxonomists for standard genome sequencing and annotation.</title>
        <authorList>
            <consortium name="The Broad Institute Genomics Platform"/>
            <consortium name="The Broad Institute Genome Sequencing Center for Infectious Disease"/>
            <person name="Wu L."/>
            <person name="Ma J."/>
        </authorList>
    </citation>
    <scope>NUCLEOTIDE SEQUENCE [LARGE SCALE GENOMIC DNA]</scope>
    <source>
        <strain evidence="10">CCUG 56401</strain>
    </source>
</reference>
<proteinExistence type="inferred from homology"/>
<keyword evidence="10" id="KW-1185">Reference proteome</keyword>
<evidence type="ECO:0000256" key="3">
    <source>
        <dbReference type="ARBA" id="ARBA00023015"/>
    </source>
</evidence>
<dbReference type="PANTHER" id="PTHR30173:SF36">
    <property type="entry name" value="ECF RNA POLYMERASE SIGMA FACTOR SIGJ"/>
    <property type="match status" value="1"/>
</dbReference>
<dbReference type="InterPro" id="IPR013325">
    <property type="entry name" value="RNA_pol_sigma_r2"/>
</dbReference>
<gene>
    <name evidence="9" type="ORF">ACFQ16_20770</name>
</gene>
<dbReference type="InterPro" id="IPR013324">
    <property type="entry name" value="RNA_pol_sigma_r3/r4-like"/>
</dbReference>
<dbReference type="Proteomes" id="UP001597018">
    <property type="component" value="Unassembled WGS sequence"/>
</dbReference>
<dbReference type="InterPro" id="IPR036388">
    <property type="entry name" value="WH-like_DNA-bd_sf"/>
</dbReference>
<feature type="domain" description="RNA polymerase sigma factor 70 region 4 type 2" evidence="7">
    <location>
        <begin position="115"/>
        <end position="165"/>
    </location>
</feature>
<dbReference type="InterPro" id="IPR013249">
    <property type="entry name" value="RNA_pol_sigma70_r4_t2"/>
</dbReference>
<dbReference type="NCBIfam" id="NF007214">
    <property type="entry name" value="PRK09636.1"/>
    <property type="match status" value="1"/>
</dbReference>
<dbReference type="InterPro" id="IPR037401">
    <property type="entry name" value="SnoaL-like"/>
</dbReference>
<dbReference type="Pfam" id="PF08281">
    <property type="entry name" value="Sigma70_r4_2"/>
    <property type="match status" value="1"/>
</dbReference>
<dbReference type="NCBIfam" id="TIGR02937">
    <property type="entry name" value="sigma70-ECF"/>
    <property type="match status" value="1"/>
</dbReference>
<comment type="similarity">
    <text evidence="1">Belongs to the sigma-70 factor family. ECF subfamily.</text>
</comment>
<feature type="domain" description="RNA polymerase sigma-70 region 2" evidence="6">
    <location>
        <begin position="16"/>
        <end position="78"/>
    </location>
</feature>
<name>A0ABW3FY19_9PSEU</name>
<evidence type="ECO:0000259" key="8">
    <source>
        <dbReference type="Pfam" id="PF12680"/>
    </source>
</evidence>
<dbReference type="Pfam" id="PF04542">
    <property type="entry name" value="Sigma70_r2"/>
    <property type="match status" value="1"/>
</dbReference>
<evidence type="ECO:0000313" key="10">
    <source>
        <dbReference type="Proteomes" id="UP001597018"/>
    </source>
</evidence>
<evidence type="ECO:0000256" key="1">
    <source>
        <dbReference type="ARBA" id="ARBA00010641"/>
    </source>
</evidence>
<dbReference type="SUPFAM" id="SSF88946">
    <property type="entry name" value="Sigma2 domain of RNA polymerase sigma factors"/>
    <property type="match status" value="1"/>
</dbReference>
<keyword evidence="3" id="KW-0805">Transcription regulation</keyword>
<dbReference type="InterPro" id="IPR014284">
    <property type="entry name" value="RNA_pol_sigma-70_dom"/>
</dbReference>
<dbReference type="Gene3D" id="3.10.450.50">
    <property type="match status" value="1"/>
</dbReference>
<dbReference type="EMBL" id="JBHTIW010000018">
    <property type="protein sequence ID" value="MFD0922185.1"/>
    <property type="molecule type" value="Genomic_DNA"/>
</dbReference>
<evidence type="ECO:0000256" key="5">
    <source>
        <dbReference type="ARBA" id="ARBA00023163"/>
    </source>
</evidence>
<feature type="domain" description="SnoaL-like" evidence="8">
    <location>
        <begin position="184"/>
        <end position="260"/>
    </location>
</feature>
<dbReference type="RefSeq" id="WP_380759098.1">
    <property type="nucleotide sequence ID" value="NZ_BAABLT010000046.1"/>
</dbReference>
<keyword evidence="5" id="KW-0804">Transcription</keyword>
<dbReference type="InterPro" id="IPR007627">
    <property type="entry name" value="RNA_pol_sigma70_r2"/>
</dbReference>
<organism evidence="9 10">
    <name type="scientific">Saccharopolyspora rosea</name>
    <dbReference type="NCBI Taxonomy" id="524884"/>
    <lineage>
        <taxon>Bacteria</taxon>
        <taxon>Bacillati</taxon>
        <taxon>Actinomycetota</taxon>
        <taxon>Actinomycetes</taxon>
        <taxon>Pseudonocardiales</taxon>
        <taxon>Pseudonocardiaceae</taxon>
        <taxon>Saccharopolyspora</taxon>
    </lineage>
</organism>
<comment type="caution">
    <text evidence="9">The sequence shown here is derived from an EMBL/GenBank/DDBJ whole genome shotgun (WGS) entry which is preliminary data.</text>
</comment>
<dbReference type="Pfam" id="PF12680">
    <property type="entry name" value="SnoaL_2"/>
    <property type="match status" value="1"/>
</dbReference>
<evidence type="ECO:0000259" key="6">
    <source>
        <dbReference type="Pfam" id="PF04542"/>
    </source>
</evidence>
<protein>
    <submittedName>
        <fullName evidence="9">Sigma-70 family RNA polymerase sigma factor</fullName>
    </submittedName>
</protein>
<dbReference type="Gene3D" id="1.10.1740.10">
    <property type="match status" value="1"/>
</dbReference>
<dbReference type="SUPFAM" id="SSF54427">
    <property type="entry name" value="NTF2-like"/>
    <property type="match status" value="1"/>
</dbReference>
<evidence type="ECO:0000313" key="9">
    <source>
        <dbReference type="EMBL" id="MFD0922185.1"/>
    </source>
</evidence>
<comment type="subunit">
    <text evidence="2">Interacts transiently with the RNA polymerase catalytic core formed by RpoA, RpoB, RpoC and RpoZ (2 alpha, 1 beta, 1 beta' and 1 omega subunit) to form the RNA polymerase holoenzyme that can initiate transcription.</text>
</comment>
<evidence type="ECO:0000256" key="4">
    <source>
        <dbReference type="ARBA" id="ARBA00023082"/>
    </source>
</evidence>
<dbReference type="InterPro" id="IPR032710">
    <property type="entry name" value="NTF2-like_dom_sf"/>
</dbReference>
<dbReference type="Gene3D" id="1.10.10.10">
    <property type="entry name" value="Winged helix-like DNA-binding domain superfamily/Winged helix DNA-binding domain"/>
    <property type="match status" value="1"/>
</dbReference>
<evidence type="ECO:0000256" key="2">
    <source>
        <dbReference type="ARBA" id="ARBA00011344"/>
    </source>
</evidence>